<accession>A0A1M6S6H9</accession>
<sequence length="173" mass="20150">MEDIRYPIGKFVFVENVTELERGKWIQDIVEAPSKLNHAVEGLSGEQLDIPYRDGGWTIRQIVHHLAENDMLVYARFKSALTEDNPQIMAVKENLWAELPDVHVPIASSLQLFTLIHERWSILLKNMSDKDFTRTFVHPVSGVWDLNKALGVYSWHNRHHIAQIINLRERMGW</sequence>
<dbReference type="NCBIfam" id="NF009807">
    <property type="entry name" value="PRK13291.1"/>
    <property type="match status" value="1"/>
</dbReference>
<evidence type="ECO:0000313" key="2">
    <source>
        <dbReference type="EMBL" id="SHK40343.1"/>
    </source>
</evidence>
<dbReference type="AlphaFoldDB" id="A0A1M6S6H9"/>
<dbReference type="SUPFAM" id="SSF109854">
    <property type="entry name" value="DinB/YfiT-like putative metalloenzymes"/>
    <property type="match status" value="1"/>
</dbReference>
<dbReference type="Proteomes" id="UP000184016">
    <property type="component" value="Unassembled WGS sequence"/>
</dbReference>
<dbReference type="OrthoDB" id="9796039at2"/>
<proteinExistence type="predicted"/>
<dbReference type="InterPro" id="IPR034660">
    <property type="entry name" value="DinB/YfiT-like"/>
</dbReference>
<feature type="domain" description="DinB-like" evidence="1">
    <location>
        <begin position="30"/>
        <end position="164"/>
    </location>
</feature>
<dbReference type="Gene3D" id="1.20.120.450">
    <property type="entry name" value="dinb family like domain"/>
    <property type="match status" value="1"/>
</dbReference>
<organism evidence="2 3">
    <name type="scientific">Alicyclobacillus tolerans</name>
    <dbReference type="NCBI Taxonomy" id="90970"/>
    <lineage>
        <taxon>Bacteria</taxon>
        <taxon>Bacillati</taxon>
        <taxon>Bacillota</taxon>
        <taxon>Bacilli</taxon>
        <taxon>Bacillales</taxon>
        <taxon>Alicyclobacillaceae</taxon>
        <taxon>Alicyclobacillus</taxon>
    </lineage>
</organism>
<reference evidence="3" key="1">
    <citation type="submission" date="2016-11" db="EMBL/GenBank/DDBJ databases">
        <authorList>
            <person name="Varghese N."/>
            <person name="Submissions S."/>
        </authorList>
    </citation>
    <scope>NUCLEOTIDE SEQUENCE [LARGE SCALE GENOMIC DNA]</scope>
    <source>
        <strain evidence="3">USBA-503</strain>
    </source>
</reference>
<dbReference type="InterPro" id="IPR024775">
    <property type="entry name" value="DinB-like"/>
</dbReference>
<name>A0A1M6S6H9_9BACL</name>
<dbReference type="RefSeq" id="WP_072874203.1">
    <property type="nucleotide sequence ID" value="NZ_FRAF01000013.1"/>
</dbReference>
<dbReference type="STRING" id="1830138.SAMN05443507_11343"/>
<evidence type="ECO:0000259" key="1">
    <source>
        <dbReference type="Pfam" id="PF12867"/>
    </source>
</evidence>
<keyword evidence="3" id="KW-1185">Reference proteome</keyword>
<evidence type="ECO:0000313" key="3">
    <source>
        <dbReference type="Proteomes" id="UP000184016"/>
    </source>
</evidence>
<dbReference type="EMBL" id="FRAF01000013">
    <property type="protein sequence ID" value="SHK40343.1"/>
    <property type="molecule type" value="Genomic_DNA"/>
</dbReference>
<dbReference type="Pfam" id="PF12867">
    <property type="entry name" value="DinB_2"/>
    <property type="match status" value="1"/>
</dbReference>
<protein>
    <submittedName>
        <fullName evidence="2">DinB superfamily protein</fullName>
    </submittedName>
</protein>
<gene>
    <name evidence="2" type="ORF">SAMN05443507_11343</name>
</gene>